<name>A0A1I2D6Y9_9FIRM</name>
<keyword evidence="2" id="KW-1185">Reference proteome</keyword>
<organism evidence="1 2">
    <name type="scientific">Succiniclasticum ruminis DSM 9236</name>
    <dbReference type="NCBI Taxonomy" id="1123323"/>
    <lineage>
        <taxon>Bacteria</taxon>
        <taxon>Bacillati</taxon>
        <taxon>Bacillota</taxon>
        <taxon>Negativicutes</taxon>
        <taxon>Acidaminococcales</taxon>
        <taxon>Acidaminococcaceae</taxon>
        <taxon>Succiniclasticum</taxon>
    </lineage>
</organism>
<dbReference type="STRING" id="1123323.SAMN05216245_11734"/>
<dbReference type="EMBL" id="FONL01000017">
    <property type="protein sequence ID" value="SFE76274.1"/>
    <property type="molecule type" value="Genomic_DNA"/>
</dbReference>
<reference evidence="1 2" key="1">
    <citation type="submission" date="2016-10" db="EMBL/GenBank/DDBJ databases">
        <authorList>
            <person name="de Groot N.N."/>
        </authorList>
    </citation>
    <scope>NUCLEOTIDE SEQUENCE [LARGE SCALE GENOMIC DNA]</scope>
    <source>
        <strain evidence="1 2">DSM 9236</strain>
    </source>
</reference>
<dbReference type="AlphaFoldDB" id="A0A1I2D6Y9"/>
<accession>A0A1I2D6Y9</accession>
<proteinExistence type="predicted"/>
<protein>
    <submittedName>
        <fullName evidence="1">Uncharacterized protein</fullName>
    </submittedName>
</protein>
<evidence type="ECO:0000313" key="1">
    <source>
        <dbReference type="EMBL" id="SFE76274.1"/>
    </source>
</evidence>
<gene>
    <name evidence="1" type="ORF">SAMN05216245_11734</name>
</gene>
<dbReference type="Proteomes" id="UP000198896">
    <property type="component" value="Unassembled WGS sequence"/>
</dbReference>
<sequence>MRKIKQENNVKAGTVKEIERKGSACKEDFNYG</sequence>
<evidence type="ECO:0000313" key="2">
    <source>
        <dbReference type="Proteomes" id="UP000198896"/>
    </source>
</evidence>